<protein>
    <submittedName>
        <fullName evidence="1">Uncharacterized protein</fullName>
    </submittedName>
</protein>
<gene>
    <name evidence="1" type="ORF">Lsha_1815</name>
</gene>
<comment type="caution">
    <text evidence="1">The sequence shown here is derived from an EMBL/GenBank/DDBJ whole genome shotgun (WGS) entry which is preliminary data.</text>
</comment>
<reference evidence="1 2" key="1">
    <citation type="submission" date="2015-11" db="EMBL/GenBank/DDBJ databases">
        <title>Genomic analysis of 38 Legionella species identifies large and diverse effector repertoires.</title>
        <authorList>
            <person name="Burstein D."/>
            <person name="Amaro F."/>
            <person name="Zusman T."/>
            <person name="Lifshitz Z."/>
            <person name="Cohen O."/>
            <person name="Gilbert J.A."/>
            <person name="Pupko T."/>
            <person name="Shuman H.A."/>
            <person name="Segal G."/>
        </authorList>
    </citation>
    <scope>NUCLEOTIDE SEQUENCE [LARGE SCALE GENOMIC DNA]</scope>
    <source>
        <strain evidence="1 2">ATCC 49655</strain>
    </source>
</reference>
<dbReference type="RefSeq" id="WP_018576078.1">
    <property type="nucleotide sequence ID" value="NZ_KB892382.1"/>
</dbReference>
<dbReference type="AlphaFoldDB" id="A0A0W0YT30"/>
<evidence type="ECO:0000313" key="2">
    <source>
        <dbReference type="Proteomes" id="UP000054600"/>
    </source>
</evidence>
<keyword evidence="2" id="KW-1185">Reference proteome</keyword>
<dbReference type="Proteomes" id="UP000054600">
    <property type="component" value="Unassembled WGS sequence"/>
</dbReference>
<dbReference type="EMBL" id="LNYW01000046">
    <property type="protein sequence ID" value="KTD60065.1"/>
    <property type="molecule type" value="Genomic_DNA"/>
</dbReference>
<name>A0A0W0YT30_9GAMM</name>
<sequence>MFTVPMLIMFDAIAVESGAAEVVSTKVQDIKDEISNKEIIRPVIFFIRFIKRIIFNISQFNALSNLP</sequence>
<organism evidence="1 2">
    <name type="scientific">Legionella shakespearei DSM 23087</name>
    <dbReference type="NCBI Taxonomy" id="1122169"/>
    <lineage>
        <taxon>Bacteria</taxon>
        <taxon>Pseudomonadati</taxon>
        <taxon>Pseudomonadota</taxon>
        <taxon>Gammaproteobacteria</taxon>
        <taxon>Legionellales</taxon>
        <taxon>Legionellaceae</taxon>
        <taxon>Legionella</taxon>
    </lineage>
</organism>
<dbReference type="PATRIC" id="fig|1122169.6.peg.2085"/>
<accession>A0A0W0YT30</accession>
<evidence type="ECO:0000313" key="1">
    <source>
        <dbReference type="EMBL" id="KTD60065.1"/>
    </source>
</evidence>
<proteinExistence type="predicted"/>
<dbReference type="STRING" id="1122169.Lsha_1815"/>